<evidence type="ECO:0000313" key="3">
    <source>
        <dbReference type="Proteomes" id="UP000784294"/>
    </source>
</evidence>
<dbReference type="OrthoDB" id="20872at2759"/>
<keyword evidence="1" id="KW-0040">ANK repeat</keyword>
<feature type="repeat" description="ANK" evidence="1">
    <location>
        <begin position="1"/>
        <end position="33"/>
    </location>
</feature>
<protein>
    <submittedName>
        <fullName evidence="2">Uncharacterized protein</fullName>
    </submittedName>
</protein>
<evidence type="ECO:0000256" key="1">
    <source>
        <dbReference type="PROSITE-ProRule" id="PRU00023"/>
    </source>
</evidence>
<sequence>MGNTALHMAAVAGLQETVMILIEKGAKLEHRNRVSFSLALYGLCWSNFRTGLGFGRWVVLCADWRPIVDSGTW</sequence>
<dbReference type="SUPFAM" id="SSF48403">
    <property type="entry name" value="Ankyrin repeat"/>
    <property type="match status" value="1"/>
</dbReference>
<proteinExistence type="predicted"/>
<comment type="caution">
    <text evidence="2">The sequence shown here is derived from an EMBL/GenBank/DDBJ whole genome shotgun (WGS) entry which is preliminary data.</text>
</comment>
<dbReference type="AlphaFoldDB" id="A0A3S5ACS9"/>
<name>A0A3S5ACS9_9PLAT</name>
<dbReference type="PROSITE" id="PS50088">
    <property type="entry name" value="ANK_REPEAT"/>
    <property type="match status" value="1"/>
</dbReference>
<dbReference type="InterPro" id="IPR002110">
    <property type="entry name" value="Ankyrin_rpt"/>
</dbReference>
<organism evidence="2 3">
    <name type="scientific">Protopolystoma xenopodis</name>
    <dbReference type="NCBI Taxonomy" id="117903"/>
    <lineage>
        <taxon>Eukaryota</taxon>
        <taxon>Metazoa</taxon>
        <taxon>Spiralia</taxon>
        <taxon>Lophotrochozoa</taxon>
        <taxon>Platyhelminthes</taxon>
        <taxon>Monogenea</taxon>
        <taxon>Polyopisthocotylea</taxon>
        <taxon>Polystomatidea</taxon>
        <taxon>Polystomatidae</taxon>
        <taxon>Protopolystoma</taxon>
    </lineage>
</organism>
<dbReference type="InterPro" id="IPR036770">
    <property type="entry name" value="Ankyrin_rpt-contain_sf"/>
</dbReference>
<keyword evidence="3" id="KW-1185">Reference proteome</keyword>
<dbReference type="EMBL" id="CAAALY010076752">
    <property type="protein sequence ID" value="VEL25870.1"/>
    <property type="molecule type" value="Genomic_DNA"/>
</dbReference>
<reference evidence="2" key="1">
    <citation type="submission" date="2018-11" db="EMBL/GenBank/DDBJ databases">
        <authorList>
            <consortium name="Pathogen Informatics"/>
        </authorList>
    </citation>
    <scope>NUCLEOTIDE SEQUENCE</scope>
</reference>
<dbReference type="PROSITE" id="PS50297">
    <property type="entry name" value="ANK_REP_REGION"/>
    <property type="match status" value="1"/>
</dbReference>
<dbReference type="Gene3D" id="1.25.40.20">
    <property type="entry name" value="Ankyrin repeat-containing domain"/>
    <property type="match status" value="1"/>
</dbReference>
<evidence type="ECO:0000313" key="2">
    <source>
        <dbReference type="EMBL" id="VEL25870.1"/>
    </source>
</evidence>
<accession>A0A3S5ACS9</accession>
<dbReference type="Proteomes" id="UP000784294">
    <property type="component" value="Unassembled WGS sequence"/>
</dbReference>
<gene>
    <name evidence="2" type="ORF">PXEA_LOCUS19310</name>
</gene>
<dbReference type="Pfam" id="PF00023">
    <property type="entry name" value="Ank"/>
    <property type="match status" value="1"/>
</dbReference>